<organism evidence="8 9">
    <name type="scientific">Nitzschia inconspicua</name>
    <dbReference type="NCBI Taxonomy" id="303405"/>
    <lineage>
        <taxon>Eukaryota</taxon>
        <taxon>Sar</taxon>
        <taxon>Stramenopiles</taxon>
        <taxon>Ochrophyta</taxon>
        <taxon>Bacillariophyta</taxon>
        <taxon>Bacillariophyceae</taxon>
        <taxon>Bacillariophycidae</taxon>
        <taxon>Bacillariales</taxon>
        <taxon>Bacillariaceae</taxon>
        <taxon>Nitzschia</taxon>
    </lineage>
</organism>
<dbReference type="PROSITE" id="PS00069">
    <property type="entry name" value="G6P_DEHYDROGENASE"/>
    <property type="match status" value="1"/>
</dbReference>
<protein>
    <recommendedName>
        <fullName evidence="5">Glucose-6-phosphate 1-dehydrogenase</fullName>
        <ecNumber evidence="5">1.1.1.49</ecNumber>
    </recommendedName>
</protein>
<feature type="domain" description="Glucose-6-phosphate dehydrogenase C-terminal" evidence="7">
    <location>
        <begin position="236"/>
        <end position="519"/>
    </location>
</feature>
<comment type="function">
    <text evidence="5">Catalyzes the rate-limiting step of the oxidative pentose-phosphate pathway, which represents a route for the dissimilation of carbohydrates besides glycolysis.</text>
</comment>
<keyword evidence="9" id="KW-1185">Reference proteome</keyword>
<dbReference type="Pfam" id="PF02781">
    <property type="entry name" value="G6PD_C"/>
    <property type="match status" value="1"/>
</dbReference>
<keyword evidence="4 5" id="KW-0119">Carbohydrate metabolism</keyword>
<dbReference type="Proteomes" id="UP000693970">
    <property type="component" value="Unassembled WGS sequence"/>
</dbReference>
<accession>A0A9K3Q066</accession>
<evidence type="ECO:0000256" key="2">
    <source>
        <dbReference type="ARBA" id="ARBA00022857"/>
    </source>
</evidence>
<keyword evidence="2 5" id="KW-0521">NADP</keyword>
<dbReference type="Pfam" id="PF00479">
    <property type="entry name" value="G6PD_N"/>
    <property type="match status" value="1"/>
</dbReference>
<keyword evidence="5" id="KW-0313">Glucose metabolism</keyword>
<dbReference type="EMBL" id="JAGRRH010000007">
    <property type="protein sequence ID" value="KAG7366208.1"/>
    <property type="molecule type" value="Genomic_DNA"/>
</dbReference>
<evidence type="ECO:0000313" key="9">
    <source>
        <dbReference type="Proteomes" id="UP000693970"/>
    </source>
</evidence>
<dbReference type="GO" id="GO:0050661">
    <property type="term" value="F:NADP binding"/>
    <property type="evidence" value="ECO:0007669"/>
    <property type="project" value="InterPro"/>
</dbReference>
<dbReference type="OrthoDB" id="60984at2759"/>
<dbReference type="InterPro" id="IPR022674">
    <property type="entry name" value="G6P_DH_NAD-bd"/>
</dbReference>
<gene>
    <name evidence="8" type="ORF">IV203_028878</name>
</gene>
<dbReference type="GO" id="GO:0006006">
    <property type="term" value="P:glucose metabolic process"/>
    <property type="evidence" value="ECO:0007669"/>
    <property type="project" value="UniProtKB-KW"/>
</dbReference>
<feature type="domain" description="Glucose-6-phosphate dehydrogenase NAD-binding" evidence="6">
    <location>
        <begin position="54"/>
        <end position="234"/>
    </location>
</feature>
<evidence type="ECO:0000259" key="6">
    <source>
        <dbReference type="Pfam" id="PF00479"/>
    </source>
</evidence>
<comment type="caution">
    <text evidence="8">The sequence shown here is derived from an EMBL/GenBank/DDBJ whole genome shotgun (WGS) entry which is preliminary data.</text>
</comment>
<keyword evidence="3 5" id="KW-0560">Oxidoreductase</keyword>
<dbReference type="PANTHER" id="PTHR23429:SF0">
    <property type="entry name" value="GLUCOSE-6-PHOSPHATE 1-DEHYDROGENASE"/>
    <property type="match status" value="1"/>
</dbReference>
<reference evidence="8" key="1">
    <citation type="journal article" date="2021" name="Sci. Rep.">
        <title>Diploid genomic architecture of Nitzschia inconspicua, an elite biomass production diatom.</title>
        <authorList>
            <person name="Oliver A."/>
            <person name="Podell S."/>
            <person name="Pinowska A."/>
            <person name="Traller J.C."/>
            <person name="Smith S.R."/>
            <person name="McClure R."/>
            <person name="Beliaev A."/>
            <person name="Bohutskyi P."/>
            <person name="Hill E.A."/>
            <person name="Rabines A."/>
            <person name="Zheng H."/>
            <person name="Allen L.Z."/>
            <person name="Kuo A."/>
            <person name="Grigoriev I.V."/>
            <person name="Allen A.E."/>
            <person name="Hazlebeck D."/>
            <person name="Allen E.E."/>
        </authorList>
    </citation>
    <scope>NUCLEOTIDE SEQUENCE</scope>
    <source>
        <strain evidence="8">Hildebrandi</strain>
    </source>
</reference>
<evidence type="ECO:0000313" key="8">
    <source>
        <dbReference type="EMBL" id="KAG7366208.1"/>
    </source>
</evidence>
<reference evidence="8" key="2">
    <citation type="submission" date="2021-04" db="EMBL/GenBank/DDBJ databases">
        <authorList>
            <person name="Podell S."/>
        </authorList>
    </citation>
    <scope>NUCLEOTIDE SEQUENCE</scope>
    <source>
        <strain evidence="8">Hildebrandi</strain>
    </source>
</reference>
<comment type="catalytic activity">
    <reaction evidence="5">
        <text>D-glucose 6-phosphate + NADP(+) = 6-phospho-D-glucono-1,5-lactone + NADPH + H(+)</text>
        <dbReference type="Rhea" id="RHEA:15841"/>
        <dbReference type="ChEBI" id="CHEBI:15378"/>
        <dbReference type="ChEBI" id="CHEBI:57783"/>
        <dbReference type="ChEBI" id="CHEBI:57955"/>
        <dbReference type="ChEBI" id="CHEBI:58349"/>
        <dbReference type="ChEBI" id="CHEBI:61548"/>
        <dbReference type="EC" id="1.1.1.49"/>
    </reaction>
</comment>
<evidence type="ECO:0000259" key="7">
    <source>
        <dbReference type="Pfam" id="PF02781"/>
    </source>
</evidence>
<comment type="similarity">
    <text evidence="1 5">Belongs to the glucose-6-phosphate dehydrogenase family.</text>
</comment>
<dbReference type="NCBIfam" id="TIGR00871">
    <property type="entry name" value="zwf"/>
    <property type="match status" value="1"/>
</dbReference>
<comment type="pathway">
    <text evidence="5">Carbohydrate degradation; pentose phosphate pathway; D-ribulose 5-phosphate from D-glucose 6-phosphate (oxidative stage): step 1/3.</text>
</comment>
<dbReference type="InterPro" id="IPR019796">
    <property type="entry name" value="G6P_DH_AS"/>
</dbReference>
<evidence type="ECO:0000256" key="3">
    <source>
        <dbReference type="ARBA" id="ARBA00023002"/>
    </source>
</evidence>
<dbReference type="GO" id="GO:0004345">
    <property type="term" value="F:glucose-6-phosphate dehydrogenase activity"/>
    <property type="evidence" value="ECO:0007669"/>
    <property type="project" value="UniProtKB-EC"/>
</dbReference>
<dbReference type="GO" id="GO:0009051">
    <property type="term" value="P:pentose-phosphate shunt, oxidative branch"/>
    <property type="evidence" value="ECO:0007669"/>
    <property type="project" value="TreeGrafter"/>
</dbReference>
<dbReference type="InterPro" id="IPR001282">
    <property type="entry name" value="G6P_DH"/>
</dbReference>
<dbReference type="AlphaFoldDB" id="A0A9K3Q066"/>
<dbReference type="HAMAP" id="MF_00966">
    <property type="entry name" value="G6PD"/>
    <property type="match status" value="1"/>
</dbReference>
<sequence>MTTVNGGSYMHVTSRLSSQFSSNEDDVLDVSSATNSIHEAISQESWYQQTLSVVVVGASGDLAKRKTYPSLLKLFEENLLPTDSIIYGYARSCKSHEEFRRHLLPHLKKTGTNEIIVKDFLSKCYYHSGKTYGDKSAYADMIGDGLVPFEESTKNTVSNRLFYLAVPPDVFGESGVVIKTHGMSTTGWTRVVIEKPFGRDLESCDALLQTLSENFEEHHLYRIDHYLGKEIVQNMLMFRFSNSFWEPIWNSDTIESVVITFKEPFGTDGRGGYFDKYGIIRDILQNHLLQVATLFAMEPPKNEDADAIRDAKVEVLKNMEILSLQDCLLGQYDGYSDDPTITNKDTNCPTYAAIRCKINTPRWTGVPFILQAGKAMDEKVCDIQVRFKPAKSFPSMRRSSKNFFENAPAEMVMRLQPDPCIFLNLNIKSPGLSTMPTRGNMVMRYEDMPNLSNPDAYTRLLLDVIRGKQGSFVRDDELRFSWQIFTPLLHDIDDTKVRPLPYRYGSSGPANREAWMAEMTKSVLPLQASL</sequence>
<evidence type="ECO:0000256" key="5">
    <source>
        <dbReference type="RuleBase" id="RU362120"/>
    </source>
</evidence>
<evidence type="ECO:0000256" key="1">
    <source>
        <dbReference type="ARBA" id="ARBA00009975"/>
    </source>
</evidence>
<dbReference type="EC" id="1.1.1.49" evidence="5"/>
<name>A0A9K3Q066_9STRA</name>
<dbReference type="PANTHER" id="PTHR23429">
    <property type="entry name" value="GLUCOSE-6-PHOSPHATE 1-DEHYDROGENASE G6PD"/>
    <property type="match status" value="1"/>
</dbReference>
<evidence type="ECO:0000256" key="4">
    <source>
        <dbReference type="ARBA" id="ARBA00023277"/>
    </source>
</evidence>
<dbReference type="InterPro" id="IPR022675">
    <property type="entry name" value="G6P_DH_C"/>
</dbReference>
<dbReference type="PIRSF" id="PIRSF000110">
    <property type="entry name" value="G6PD"/>
    <property type="match status" value="1"/>
</dbReference>
<proteinExistence type="inferred from homology"/>